<organism evidence="1 2">
    <name type="scientific">Panagrolaimus sp. PS1159</name>
    <dbReference type="NCBI Taxonomy" id="55785"/>
    <lineage>
        <taxon>Eukaryota</taxon>
        <taxon>Metazoa</taxon>
        <taxon>Ecdysozoa</taxon>
        <taxon>Nematoda</taxon>
        <taxon>Chromadorea</taxon>
        <taxon>Rhabditida</taxon>
        <taxon>Tylenchina</taxon>
        <taxon>Panagrolaimomorpha</taxon>
        <taxon>Panagrolaimoidea</taxon>
        <taxon>Panagrolaimidae</taxon>
        <taxon>Panagrolaimus</taxon>
    </lineage>
</organism>
<reference evidence="2" key="1">
    <citation type="submission" date="2022-11" db="UniProtKB">
        <authorList>
            <consortium name="WormBaseParasite"/>
        </authorList>
    </citation>
    <scope>IDENTIFICATION</scope>
</reference>
<evidence type="ECO:0000313" key="1">
    <source>
        <dbReference type="Proteomes" id="UP000887580"/>
    </source>
</evidence>
<name>A0AC35G0J9_9BILA</name>
<sequence>MMRQIKIILKSKTRRQKMKYLLISALVVCVLFFTVKALKESKHPDDLEKEIDDLIHNHRLMVFSKTYCPFSKRAKKLLHDTLKAKEMEVLEINEREDMSKIQDHLLSISGVRTVPQIFLNGKFIGGATDLEKMEKKGELRPMLVKANLL</sequence>
<protein>
    <submittedName>
        <fullName evidence="2">Glutaredoxin domain-containing protein</fullName>
    </submittedName>
</protein>
<evidence type="ECO:0000313" key="2">
    <source>
        <dbReference type="WBParaSite" id="PS1159_v2.g22851.t1"/>
    </source>
</evidence>
<dbReference type="WBParaSite" id="PS1159_v2.g22851.t1">
    <property type="protein sequence ID" value="PS1159_v2.g22851.t1"/>
    <property type="gene ID" value="PS1159_v2.g22851"/>
</dbReference>
<dbReference type="Proteomes" id="UP000887580">
    <property type="component" value="Unplaced"/>
</dbReference>
<proteinExistence type="predicted"/>
<accession>A0AC35G0J9</accession>